<evidence type="ECO:0000256" key="14">
    <source>
        <dbReference type="ARBA" id="ARBA00051243"/>
    </source>
</evidence>
<comment type="subcellular location">
    <subcellularLocation>
        <location evidence="1">Membrane</location>
        <topology evidence="1">Single-pass membrane protein</topology>
    </subcellularLocation>
</comment>
<dbReference type="InterPro" id="IPR003961">
    <property type="entry name" value="FN3_dom"/>
</dbReference>
<sequence length="2360" mass="267906">MRTKTPIVRTDINTLNVSGHPDFPPNVRFNKIVLQCNKGCKLWRRALNSSCQQVCNGPMDRLTPKALYCVMGCNDAMTKYFSQLKSKLLTPPAPALVADSLNATSLKLEWNFPEAKRVGLTYHVQWKYEELTATWHFCRNATWNQDDTVVLIENLQPYTKYRFRIVLILGHQENLIVSNPSVVISTLPSGIPVSPPSSVRVAPIDSTRISVSWEPGPFPHGPLLSYVLQITDNHPDAEVPPEVKDIPAENTFYMFRNLRPSHNYTISIKMRNGIGSGPSAKVTVSTPSESLAKDTQQPVLILGTEHGVIEQGTDIADEPVFLYNCTNTTVIRGIAIHISKRLIFISDSHGSVMKMPLSRNNQNKITYLLPPFQDFMPLDLSIDWLNNQLYILGEVNDRMWQIARCDLDGRGLTIAVAGLRTKPYSIEVDPYNGYLFWALHEPGAGLYRLDISDISNGIKHEVQPVLILQDPNMGAFTVDHTNFRLFVSNEKQNTINTVSLDGKEIINVRPNIINSKLQKVISLATANKKFYWTNGDSIFYEEDHNNDYFHNSIPDLHARSYKKLLVNLQSSQPIPSPVNPPTNVQAIFGKNIAKTTWQAPHLLGIQGKGAWQNWSYEIAIKEVASQRFISHKTTNTTSYKISGLRENTEYVIKAAAYTDSGKGPWSSEFRGNTLSRSEHPAIYWSAAKGLLKSDAAGENVETLIHKSRMKNFYFIDMTWYKEQIYLVTNDSHVYWYNTKTHNQGQLIDIDSVGSIAVDWIGMKLYWSNPKRQMIIRGNLNGTQQEPLPILTLAKELNIDSVKAFLYWSTGFAVRCAHLNGENAFEYHPVQLFSGRQVMGLTLDINNKYVYWIVRGSEGSNLFRAPMAGYSNKKITPEKISSLQKPNMQGPLCYFHKRLLWLQDDKNAAISDLQGKNIATVSSKSMSGLTLVYVVDSSLHVLPDAPTHTITVIPETVDKTSVRVVGSLNSFNVTWDPVKHVNYGKVFYEISIDSLSRNDSSIITDQTSIKYWQQVAPFTKLHVAIRAFTYWGTSPQIRAKVYSPASTPSIPRNLRAYVIHQHNVGNDSNVTVTVRWDPPMFPNGVVQGYKVHCWYFDDLENRRNVCESMDKPAENYQIDLKNLDAGQIYYFNVQAYSEIGDGDLSDTLLVNTSNESPLPRLLIASEDSIFIQDIDSNQNELLLHGINTPIEIGYSIKESKLFWIDQLQDLMVYNMISLNKTKIVDLKRGATSLTVDWLERSLYYAQNDDYDVGSNVFKLDLNYIDKGMVKTRKIFSTDSVINKIEVSPYTKKLYWVEEAKLMVCNTDGTGRRSFFSSSKHNKRSLEEFCNCPIDVNIEKTYTLDHSTKTKPLLIFIDSATQNVVSSDKDGCFCNIIANNTSVIHPLERIKSDFGTLYWTSPPGLLYALKRNETNIVTKEVDVQDILIFGPHMQPFPPKECLSPRQHTNIRVELKSKTSTSLTLKMPDHKINEMCGDTSMATIEYRIYYTQQVDDDSSYDSQRNVSITFEKEFTIEGLKPFTNYVVSVALSNYYTDDEQIVIGHSVVFQTAVGAPSQPQNVTAIVLNPSMAKVSWSPPQELNGATVHYEIYWQTERTLSGVRQKEQPNVEQQQSNSTQFLTTVLNKLSPNETYTIWVRAYSENNETSSDSEKVQINTYPEPSDLVLVNKTAYVLVLAWEAHNHIGLYSVQFSPITSHEWENVTVDNRTGESVIVVKENLKPKTQYKFRLVLFYKNYSEEYVWPQDSRFIYETLGDKPSPPGTPKIQYVKPNIYKVWWEASKDNGAAIELYKLEGLELPNYRTKRSTNRTAFFYTAPSVEEEEREWQPFYNGTETSWIIDGLSEKYKYEFRVSALNAYGWSDPSEPSTAFDLNEAARMAEKQSPMTLIAIVTFIPLSVFLLILLCIVCRKYRKPKKVQMVSIPRGPDVELATLRELPRRGIHNTNVLYVSTQPTSDEVTLLPHIRRDQITLMKFLGSGAFGEVFEGKAKGISNTTGETKVAIKTLRKGASDQEKTEFLQEAQLMSNFKHEHILQLLGVCLDNDPHFIIMELMQGGDLLTYLRSSRNPSSDTPSLTLIELLKMCVDVSKGCRYLEEMHFVHRDLACRNCLVSSKESDSRIVKIGDFGLARDIYKNDYYRKEGEGLLPVRWMAPESLVDGVFTSQSDVWAFGVLLWEIMTLGQQPYPARNNLEVLHYVRRGGRLGKPTDCPETLHNLMLKCWEFEGDKRPTFKYCLDVLENLHLQNLRSPSTGAHEGQYISTVQECDVEDEANKEKTPFLPTEASSSIPKYLELLYEPETPPPNDGYEIPNQMLPVENVRRSSSIVSIPNESRAQCNGNKNVPELDKSLKVKLNGSVNKQNCTEQ</sequence>
<dbReference type="SUPFAM" id="SSF56112">
    <property type="entry name" value="Protein kinase-like (PK-like)"/>
    <property type="match status" value="1"/>
</dbReference>
<dbReference type="Gene3D" id="2.60.40.10">
    <property type="entry name" value="Immunoglobulins"/>
    <property type="match status" value="8"/>
</dbReference>
<evidence type="ECO:0000256" key="17">
    <source>
        <dbReference type="SAM" id="Phobius"/>
    </source>
</evidence>
<keyword evidence="6 15" id="KW-0547">Nucleotide-binding</keyword>
<dbReference type="InterPro" id="IPR020635">
    <property type="entry name" value="Tyr_kinase_cat_dom"/>
</dbReference>
<dbReference type="PANTHER" id="PTHR24416">
    <property type="entry name" value="TYROSINE-PROTEIN KINASE RECEPTOR"/>
    <property type="match status" value="1"/>
</dbReference>
<evidence type="ECO:0000313" key="20">
    <source>
        <dbReference type="EMBL" id="KAH0811467.1"/>
    </source>
</evidence>
<feature type="domain" description="Fibronectin type-III" evidence="19">
    <location>
        <begin position="1757"/>
        <end position="1872"/>
    </location>
</feature>
<keyword evidence="8 15" id="KW-0067">ATP-binding</keyword>
<dbReference type="FunFam" id="2.60.40.10:FF:002685">
    <property type="entry name" value="Tyrosine-protein kinase receptor"/>
    <property type="match status" value="1"/>
</dbReference>
<keyword evidence="7" id="KW-0418">Kinase</keyword>
<dbReference type="Gene3D" id="3.30.200.20">
    <property type="entry name" value="Phosphorylase Kinase, domain 1"/>
    <property type="match status" value="1"/>
</dbReference>
<feature type="binding site" evidence="15">
    <location>
        <position position="2000"/>
    </location>
    <ligand>
        <name>ATP</name>
        <dbReference type="ChEBI" id="CHEBI:30616"/>
    </ligand>
</feature>
<dbReference type="InterPro" id="IPR011009">
    <property type="entry name" value="Kinase-like_dom_sf"/>
</dbReference>
<evidence type="ECO:0000256" key="10">
    <source>
        <dbReference type="ARBA" id="ARBA00023136"/>
    </source>
</evidence>
<dbReference type="SUPFAM" id="SSF49265">
    <property type="entry name" value="Fibronectin type III"/>
    <property type="match status" value="5"/>
</dbReference>
<reference evidence="20" key="1">
    <citation type="journal article" date="2020" name="J Insects Food Feed">
        <title>The yellow mealworm (Tenebrio molitor) genome: a resource for the emerging insects as food and feed industry.</title>
        <authorList>
            <person name="Eriksson T."/>
            <person name="Andere A."/>
            <person name="Kelstrup H."/>
            <person name="Emery V."/>
            <person name="Picard C."/>
        </authorList>
    </citation>
    <scope>NUCLEOTIDE SEQUENCE</scope>
    <source>
        <strain evidence="20">Stoneville</strain>
        <tissue evidence="20">Whole head</tissue>
    </source>
</reference>
<dbReference type="EMBL" id="JABDTM020026779">
    <property type="protein sequence ID" value="KAH0811467.1"/>
    <property type="molecule type" value="Genomic_DNA"/>
</dbReference>
<dbReference type="InterPro" id="IPR002011">
    <property type="entry name" value="Tyr_kinase_rcpt_2_CS"/>
</dbReference>
<dbReference type="CDD" id="cd00063">
    <property type="entry name" value="FN3"/>
    <property type="match status" value="8"/>
</dbReference>
<evidence type="ECO:0000313" key="21">
    <source>
        <dbReference type="Proteomes" id="UP000719412"/>
    </source>
</evidence>
<feature type="transmembrane region" description="Helical" evidence="17">
    <location>
        <begin position="1884"/>
        <end position="1905"/>
    </location>
</feature>
<dbReference type="InterPro" id="IPR000033">
    <property type="entry name" value="LDLR_classB_rpt"/>
</dbReference>
<dbReference type="SMART" id="SM00219">
    <property type="entry name" value="TyrKc"/>
    <property type="match status" value="1"/>
</dbReference>
<dbReference type="InterPro" id="IPR017441">
    <property type="entry name" value="Protein_kinase_ATP_BS"/>
</dbReference>
<keyword evidence="4 16" id="KW-0812">Transmembrane</keyword>
<evidence type="ECO:0000256" key="13">
    <source>
        <dbReference type="ARBA" id="ARBA00023180"/>
    </source>
</evidence>
<evidence type="ECO:0000256" key="6">
    <source>
        <dbReference type="ARBA" id="ARBA00022741"/>
    </source>
</evidence>
<dbReference type="GO" id="GO:0005524">
    <property type="term" value="F:ATP binding"/>
    <property type="evidence" value="ECO:0007669"/>
    <property type="project" value="UniProtKB-UniRule"/>
</dbReference>
<dbReference type="GO" id="GO:0005886">
    <property type="term" value="C:plasma membrane"/>
    <property type="evidence" value="ECO:0007669"/>
    <property type="project" value="TreeGrafter"/>
</dbReference>
<keyword evidence="21" id="KW-1185">Reference proteome</keyword>
<dbReference type="PRINTS" id="PR00109">
    <property type="entry name" value="TYRKINASE"/>
</dbReference>
<feature type="domain" description="Fibronectin type-III" evidence="19">
    <location>
        <begin position="195"/>
        <end position="289"/>
    </location>
</feature>
<accession>A0A8J6HBR0</accession>
<dbReference type="FunFam" id="2.60.40.10:FF:002572">
    <property type="entry name" value="Tyrosine-protein kinase receptor"/>
    <property type="match status" value="1"/>
</dbReference>
<comment type="caution">
    <text evidence="20">The sequence shown here is derived from an EMBL/GenBank/DDBJ whole genome shotgun (WGS) entry which is preliminary data.</text>
</comment>
<keyword evidence="11" id="KW-0829">Tyrosine-protein kinase</keyword>
<organism evidence="20 21">
    <name type="scientific">Tenebrio molitor</name>
    <name type="common">Yellow mealworm beetle</name>
    <dbReference type="NCBI Taxonomy" id="7067"/>
    <lineage>
        <taxon>Eukaryota</taxon>
        <taxon>Metazoa</taxon>
        <taxon>Ecdysozoa</taxon>
        <taxon>Arthropoda</taxon>
        <taxon>Hexapoda</taxon>
        <taxon>Insecta</taxon>
        <taxon>Pterygota</taxon>
        <taxon>Neoptera</taxon>
        <taxon>Endopterygota</taxon>
        <taxon>Coleoptera</taxon>
        <taxon>Polyphaga</taxon>
        <taxon>Cucujiformia</taxon>
        <taxon>Tenebrionidae</taxon>
        <taxon>Tenebrio</taxon>
    </lineage>
</organism>
<dbReference type="InterPro" id="IPR000719">
    <property type="entry name" value="Prot_kinase_dom"/>
</dbReference>
<evidence type="ECO:0000256" key="4">
    <source>
        <dbReference type="ARBA" id="ARBA00022692"/>
    </source>
</evidence>
<evidence type="ECO:0000259" key="18">
    <source>
        <dbReference type="PROSITE" id="PS50011"/>
    </source>
</evidence>
<dbReference type="FunFam" id="1.10.510.10:FF:000341">
    <property type="entry name" value="Tyrosine-protein kinase receptor"/>
    <property type="match status" value="1"/>
</dbReference>
<feature type="domain" description="Fibronectin type-III" evidence="19">
    <location>
        <begin position="91"/>
        <end position="189"/>
    </location>
</feature>
<name>A0A8J6HBR0_TENMO</name>
<dbReference type="PROSITE" id="PS50853">
    <property type="entry name" value="FN3"/>
    <property type="match status" value="7"/>
</dbReference>
<dbReference type="Proteomes" id="UP000719412">
    <property type="component" value="Unassembled WGS sequence"/>
</dbReference>
<dbReference type="InterPro" id="IPR013783">
    <property type="entry name" value="Ig-like_fold"/>
</dbReference>
<dbReference type="InterPro" id="IPR050122">
    <property type="entry name" value="RTK"/>
</dbReference>
<dbReference type="GO" id="GO:0043235">
    <property type="term" value="C:receptor complex"/>
    <property type="evidence" value="ECO:0007669"/>
    <property type="project" value="TreeGrafter"/>
</dbReference>
<keyword evidence="2 16" id="KW-0597">Phosphoprotein</keyword>
<dbReference type="CDD" id="cd05044">
    <property type="entry name" value="PTKc_c-ros"/>
    <property type="match status" value="1"/>
</dbReference>
<dbReference type="InterPro" id="IPR008266">
    <property type="entry name" value="Tyr_kinase_AS"/>
</dbReference>
<evidence type="ECO:0000259" key="19">
    <source>
        <dbReference type="PROSITE" id="PS50853"/>
    </source>
</evidence>
<keyword evidence="12 16" id="KW-0675">Receptor</keyword>
<protein>
    <recommendedName>
        <fullName evidence="16">Tyrosine-protein kinase receptor</fullName>
        <ecNumber evidence="16">2.7.10.1</ecNumber>
    </recommendedName>
</protein>
<dbReference type="Pfam" id="PF00041">
    <property type="entry name" value="fn3"/>
    <property type="match status" value="5"/>
</dbReference>
<dbReference type="PROSITE" id="PS50011">
    <property type="entry name" value="PROTEIN_KINASE_DOM"/>
    <property type="match status" value="1"/>
</dbReference>
<dbReference type="PROSITE" id="PS00239">
    <property type="entry name" value="RECEPTOR_TYR_KIN_II"/>
    <property type="match status" value="1"/>
</dbReference>
<dbReference type="PANTHER" id="PTHR24416:SF527">
    <property type="entry name" value="PROTO-ONCOGENE TYROSINE-PROTEIN KINASE ROS"/>
    <property type="match status" value="1"/>
</dbReference>
<evidence type="ECO:0000256" key="1">
    <source>
        <dbReference type="ARBA" id="ARBA00004167"/>
    </source>
</evidence>
<comment type="similarity">
    <text evidence="16">Belongs to the protein kinase superfamily. Tyr protein kinase family. Insulin receptor subfamily.</text>
</comment>
<keyword evidence="13" id="KW-0325">Glycoprotein</keyword>
<feature type="domain" description="Fibronectin type-III" evidence="19">
    <location>
        <begin position="1049"/>
        <end position="1154"/>
    </location>
</feature>
<evidence type="ECO:0000256" key="12">
    <source>
        <dbReference type="ARBA" id="ARBA00023170"/>
    </source>
</evidence>
<dbReference type="PROSITE" id="PS00109">
    <property type="entry name" value="PROTEIN_KINASE_TYR"/>
    <property type="match status" value="1"/>
</dbReference>
<evidence type="ECO:0000256" key="3">
    <source>
        <dbReference type="ARBA" id="ARBA00022679"/>
    </source>
</evidence>
<evidence type="ECO:0000256" key="16">
    <source>
        <dbReference type="RuleBase" id="RU000312"/>
    </source>
</evidence>
<feature type="domain" description="Protein kinase" evidence="18">
    <location>
        <begin position="1966"/>
        <end position="2239"/>
    </location>
</feature>
<dbReference type="Gene3D" id="1.10.510.10">
    <property type="entry name" value="Transferase(Phosphotransferase) domain 1"/>
    <property type="match status" value="1"/>
</dbReference>
<keyword evidence="5" id="KW-0677">Repeat</keyword>
<keyword evidence="3" id="KW-0808">Transferase</keyword>
<dbReference type="GO" id="GO:0032006">
    <property type="term" value="P:regulation of TOR signaling"/>
    <property type="evidence" value="ECO:0007669"/>
    <property type="project" value="TreeGrafter"/>
</dbReference>
<dbReference type="GO" id="GO:0004714">
    <property type="term" value="F:transmembrane receptor protein tyrosine kinase activity"/>
    <property type="evidence" value="ECO:0007669"/>
    <property type="project" value="UniProtKB-EC"/>
</dbReference>
<dbReference type="InterPro" id="IPR011042">
    <property type="entry name" value="6-blade_b-propeller_TolB-like"/>
</dbReference>
<dbReference type="Gene3D" id="2.120.10.30">
    <property type="entry name" value="TolB, C-terminal domain"/>
    <property type="match status" value="3"/>
</dbReference>
<dbReference type="SMART" id="SM00060">
    <property type="entry name" value="FN3"/>
    <property type="match status" value="9"/>
</dbReference>
<evidence type="ECO:0000256" key="11">
    <source>
        <dbReference type="ARBA" id="ARBA00023137"/>
    </source>
</evidence>
<evidence type="ECO:0000256" key="9">
    <source>
        <dbReference type="ARBA" id="ARBA00022989"/>
    </source>
</evidence>
<keyword evidence="9 17" id="KW-1133">Transmembrane helix</keyword>
<dbReference type="SMART" id="SM00135">
    <property type="entry name" value="LY"/>
    <property type="match status" value="6"/>
</dbReference>
<reference evidence="20" key="2">
    <citation type="submission" date="2021-08" db="EMBL/GenBank/DDBJ databases">
        <authorList>
            <person name="Eriksson T."/>
        </authorList>
    </citation>
    <scope>NUCLEOTIDE SEQUENCE</scope>
    <source>
        <strain evidence="20">Stoneville</strain>
        <tissue evidence="20">Whole head</tissue>
    </source>
</reference>
<evidence type="ECO:0000256" key="15">
    <source>
        <dbReference type="PROSITE-ProRule" id="PRU10141"/>
    </source>
</evidence>
<dbReference type="PROSITE" id="PS00107">
    <property type="entry name" value="PROTEIN_KINASE_ATP"/>
    <property type="match status" value="1"/>
</dbReference>
<gene>
    <name evidence="20" type="ORF">GEV33_011323</name>
</gene>
<evidence type="ECO:0000256" key="5">
    <source>
        <dbReference type="ARBA" id="ARBA00022737"/>
    </source>
</evidence>
<dbReference type="InterPro" id="IPR036116">
    <property type="entry name" value="FN3_sf"/>
</dbReference>
<evidence type="ECO:0000256" key="7">
    <source>
        <dbReference type="ARBA" id="ARBA00022777"/>
    </source>
</evidence>
<dbReference type="InterPro" id="IPR001245">
    <property type="entry name" value="Ser-Thr/Tyr_kinase_cat_dom"/>
</dbReference>
<keyword evidence="10 17" id="KW-0472">Membrane</keyword>
<dbReference type="GO" id="GO:0007169">
    <property type="term" value="P:cell surface receptor protein tyrosine kinase signaling pathway"/>
    <property type="evidence" value="ECO:0007669"/>
    <property type="project" value="InterPro"/>
</dbReference>
<evidence type="ECO:0000256" key="8">
    <source>
        <dbReference type="ARBA" id="ARBA00022840"/>
    </source>
</evidence>
<evidence type="ECO:0000256" key="2">
    <source>
        <dbReference type="ARBA" id="ARBA00022553"/>
    </source>
</evidence>
<dbReference type="EC" id="2.7.10.1" evidence="16"/>
<feature type="domain" description="Fibronectin type-III" evidence="19">
    <location>
        <begin position="1555"/>
        <end position="1658"/>
    </location>
</feature>
<dbReference type="SUPFAM" id="SSF63825">
    <property type="entry name" value="YWTD domain"/>
    <property type="match status" value="3"/>
</dbReference>
<dbReference type="Pfam" id="PF07714">
    <property type="entry name" value="PK_Tyr_Ser-Thr"/>
    <property type="match status" value="1"/>
</dbReference>
<comment type="catalytic activity">
    <reaction evidence="14 16">
        <text>L-tyrosyl-[protein] + ATP = O-phospho-L-tyrosyl-[protein] + ADP + H(+)</text>
        <dbReference type="Rhea" id="RHEA:10596"/>
        <dbReference type="Rhea" id="RHEA-COMP:10136"/>
        <dbReference type="Rhea" id="RHEA-COMP:20101"/>
        <dbReference type="ChEBI" id="CHEBI:15378"/>
        <dbReference type="ChEBI" id="CHEBI:30616"/>
        <dbReference type="ChEBI" id="CHEBI:46858"/>
        <dbReference type="ChEBI" id="CHEBI:61978"/>
        <dbReference type="ChEBI" id="CHEBI:456216"/>
        <dbReference type="EC" id="2.7.10.1"/>
    </reaction>
</comment>
<feature type="domain" description="Fibronectin type-III" evidence="19">
    <location>
        <begin position="577"/>
        <end position="676"/>
    </location>
</feature>
<feature type="domain" description="Fibronectin type-III" evidence="19">
    <location>
        <begin position="1444"/>
        <end position="1551"/>
    </location>
</feature>
<proteinExistence type="inferred from homology"/>